<keyword evidence="3" id="KW-0233">DNA recombination</keyword>
<dbReference type="GO" id="GO:0006355">
    <property type="term" value="P:regulation of DNA-templated transcription"/>
    <property type="evidence" value="ECO:0007669"/>
    <property type="project" value="InterPro"/>
</dbReference>
<evidence type="ECO:0000256" key="2">
    <source>
        <dbReference type="ARBA" id="ARBA00023163"/>
    </source>
</evidence>
<keyword evidence="2" id="KW-0804">Transcription</keyword>
<dbReference type="NCBIfam" id="NF033563">
    <property type="entry name" value="transpos_IS30"/>
    <property type="match status" value="1"/>
</dbReference>
<dbReference type="GO" id="GO:0005829">
    <property type="term" value="C:cytosol"/>
    <property type="evidence" value="ECO:0007669"/>
    <property type="project" value="TreeGrafter"/>
</dbReference>
<gene>
    <name evidence="5" type="ORF">LCIT_20010</name>
</gene>
<dbReference type="AlphaFoldDB" id="A0A5A5U3A0"/>
<evidence type="ECO:0000256" key="3">
    <source>
        <dbReference type="ARBA" id="ARBA00023172"/>
    </source>
</evidence>
<dbReference type="GO" id="GO:0032196">
    <property type="term" value="P:transposition"/>
    <property type="evidence" value="ECO:0007669"/>
    <property type="project" value="TreeGrafter"/>
</dbReference>
<dbReference type="InterPro" id="IPR012337">
    <property type="entry name" value="RNaseH-like_sf"/>
</dbReference>
<reference evidence="5 6" key="1">
    <citation type="submission" date="2019-04" db="EMBL/GenBank/DDBJ databases">
        <title>A pseudo-fructophilic Leuconostoc citreum strain F192-5 isolated from peel of satsuma mandarin: the first report for isolation and characterization of strain-dependent fructophilic-like characteristics.</title>
        <authorList>
            <person name="Maeno S."/>
            <person name="Tanizawa Y."/>
            <person name="Kajikawa A."/>
            <person name="Kanesaki Y."/>
            <person name="Kubota E."/>
            <person name="Arita M."/>
            <person name="Leon D."/>
            <person name="Endo A."/>
        </authorList>
    </citation>
    <scope>NUCLEOTIDE SEQUENCE [LARGE SCALE GENOMIC DNA]</scope>
    <source>
        <strain evidence="5 6">F192-5</strain>
    </source>
</reference>
<dbReference type="InterPro" id="IPR051917">
    <property type="entry name" value="Transposase-Integrase"/>
</dbReference>
<protein>
    <submittedName>
        <fullName evidence="5">IS30 family transposase</fullName>
    </submittedName>
</protein>
<dbReference type="GO" id="GO:0006310">
    <property type="term" value="P:DNA recombination"/>
    <property type="evidence" value="ECO:0007669"/>
    <property type="project" value="UniProtKB-KW"/>
</dbReference>
<dbReference type="InterPro" id="IPR016032">
    <property type="entry name" value="Sig_transdc_resp-reg_C-effctor"/>
</dbReference>
<dbReference type="InterPro" id="IPR025246">
    <property type="entry name" value="IS30-like_HTH"/>
</dbReference>
<dbReference type="InterPro" id="IPR001584">
    <property type="entry name" value="Integrase_cat-core"/>
</dbReference>
<dbReference type="GO" id="GO:0004803">
    <property type="term" value="F:transposase activity"/>
    <property type="evidence" value="ECO:0007669"/>
    <property type="project" value="TreeGrafter"/>
</dbReference>
<dbReference type="SUPFAM" id="SSF53098">
    <property type="entry name" value="Ribonuclease H-like"/>
    <property type="match status" value="1"/>
</dbReference>
<accession>A0A5A5U3A0</accession>
<dbReference type="PROSITE" id="PS50994">
    <property type="entry name" value="INTEGRASE"/>
    <property type="match status" value="1"/>
</dbReference>
<dbReference type="Proteomes" id="UP000323274">
    <property type="component" value="Unassembled WGS sequence"/>
</dbReference>
<dbReference type="EMBL" id="BJJW01000033">
    <property type="protein sequence ID" value="GDZ84759.1"/>
    <property type="molecule type" value="Genomic_DNA"/>
</dbReference>
<comment type="caution">
    <text evidence="5">The sequence shown here is derived from an EMBL/GenBank/DDBJ whole genome shotgun (WGS) entry which is preliminary data.</text>
</comment>
<dbReference type="PANTHER" id="PTHR10948:SF23">
    <property type="entry name" value="TRANSPOSASE INSI FOR INSERTION SEQUENCE ELEMENT IS30A-RELATED"/>
    <property type="match status" value="1"/>
</dbReference>
<evidence type="ECO:0000313" key="6">
    <source>
        <dbReference type="Proteomes" id="UP000323274"/>
    </source>
</evidence>
<evidence type="ECO:0000259" key="4">
    <source>
        <dbReference type="PROSITE" id="PS50994"/>
    </source>
</evidence>
<dbReference type="InterPro" id="IPR036397">
    <property type="entry name" value="RNaseH_sf"/>
</dbReference>
<dbReference type="Gene3D" id="1.10.10.60">
    <property type="entry name" value="Homeodomain-like"/>
    <property type="match status" value="1"/>
</dbReference>
<proteinExistence type="predicted"/>
<keyword evidence="1" id="KW-0805">Transcription regulation</keyword>
<organism evidence="5 6">
    <name type="scientific">Leuconostoc citreum</name>
    <dbReference type="NCBI Taxonomy" id="33964"/>
    <lineage>
        <taxon>Bacteria</taxon>
        <taxon>Bacillati</taxon>
        <taxon>Bacillota</taxon>
        <taxon>Bacilli</taxon>
        <taxon>Lactobacillales</taxon>
        <taxon>Lactobacillaceae</taxon>
        <taxon>Leuconostoc</taxon>
    </lineage>
</organism>
<evidence type="ECO:0000313" key="5">
    <source>
        <dbReference type="EMBL" id="GDZ84759.1"/>
    </source>
</evidence>
<evidence type="ECO:0000256" key="1">
    <source>
        <dbReference type="ARBA" id="ARBA00023015"/>
    </source>
</evidence>
<dbReference type="PANTHER" id="PTHR10948">
    <property type="entry name" value="TRANSPOSASE"/>
    <property type="match status" value="1"/>
</dbReference>
<dbReference type="Gene3D" id="3.30.420.10">
    <property type="entry name" value="Ribonuclease H-like superfamily/Ribonuclease H"/>
    <property type="match status" value="1"/>
</dbReference>
<name>A0A5A5U3A0_LEUCI</name>
<dbReference type="GO" id="GO:0015074">
    <property type="term" value="P:DNA integration"/>
    <property type="evidence" value="ECO:0007669"/>
    <property type="project" value="InterPro"/>
</dbReference>
<dbReference type="SUPFAM" id="SSF46894">
    <property type="entry name" value="C-terminal effector domain of the bipartite response regulators"/>
    <property type="match status" value="1"/>
</dbReference>
<dbReference type="Pfam" id="PF13936">
    <property type="entry name" value="HTH_38"/>
    <property type="match status" value="1"/>
</dbReference>
<feature type="domain" description="Integrase catalytic" evidence="4">
    <location>
        <begin position="157"/>
        <end position="322"/>
    </location>
</feature>
<dbReference type="RefSeq" id="WP_133286154.1">
    <property type="nucleotide sequence ID" value="NZ_BJJW01000033.1"/>
</dbReference>
<sequence>MGRKYLQLSYRERQKIETLREEGYTYAAIAERLNRSISTIHNEIKRNTMRPDVTNNTKIFPYNADWAEVHSRRRRSSASRRKVRLTRHWQKVINGYLEKNWSLEQVALGTRVPYTTNTLYNYAKDGYLRYKPKKYRLKKKKYHGVKTEREVFSLHHISSRPQKIENRTEFGHWEIDGVEGPRGSDSLLLTFLERKTRYLVAVKSRSKTNKSINAAMNYFFSLYGNYVKSCTFDRGNEFTNIGNVMNITHAHGKQIYFTDAFAPWQRGSNEERNSRIREYYPKGTSFSSKLQMSIDAVMKEINSKPMKVLDWHSPQFKFDMATRKKK</sequence>
<dbReference type="GO" id="GO:0003677">
    <property type="term" value="F:DNA binding"/>
    <property type="evidence" value="ECO:0007669"/>
    <property type="project" value="InterPro"/>
</dbReference>
<dbReference type="InterPro" id="IPR053392">
    <property type="entry name" value="Transposase_IS30-like"/>
</dbReference>